<feature type="chain" id="PRO_5008060095" description="Secreted protein" evidence="1">
    <location>
        <begin position="34"/>
        <end position="92"/>
    </location>
</feature>
<keyword evidence="1" id="KW-0732">Signal</keyword>
<feature type="signal peptide" evidence="1">
    <location>
        <begin position="1"/>
        <end position="33"/>
    </location>
</feature>
<dbReference type="RefSeq" id="XP_018391565.1">
    <property type="nucleotide sequence ID" value="XM_018530976.1"/>
</dbReference>
<reference evidence="2 3" key="1">
    <citation type="submission" date="2016-05" db="EMBL/GenBank/DDBJ databases">
        <title>Comparative analysis of secretome profiles of manganese(II)-oxidizing ascomycete fungi.</title>
        <authorList>
            <consortium name="DOE Joint Genome Institute"/>
            <person name="Zeiner C.A."/>
            <person name="Purvine S.O."/>
            <person name="Zink E.M."/>
            <person name="Wu S."/>
            <person name="Pasa-Tolic L."/>
            <person name="Chaput D.L."/>
            <person name="Haridas S."/>
            <person name="Grigoriev I.V."/>
            <person name="Santelli C.M."/>
            <person name="Hansel C.M."/>
        </authorList>
    </citation>
    <scope>NUCLEOTIDE SEQUENCE [LARGE SCALE GENOMIC DNA]</scope>
    <source>
        <strain evidence="2 3">SRC1lrK2f</strain>
    </source>
</reference>
<protein>
    <recommendedName>
        <fullName evidence="4">Secreted protein</fullName>
    </recommendedName>
</protein>
<evidence type="ECO:0000256" key="1">
    <source>
        <dbReference type="SAM" id="SignalP"/>
    </source>
</evidence>
<dbReference type="AlphaFoldDB" id="A0A177E2G1"/>
<evidence type="ECO:0000313" key="2">
    <source>
        <dbReference type="EMBL" id="OAG26144.1"/>
    </source>
</evidence>
<evidence type="ECO:0000313" key="3">
    <source>
        <dbReference type="Proteomes" id="UP000077248"/>
    </source>
</evidence>
<dbReference type="GeneID" id="29116570"/>
<evidence type="ECO:0008006" key="4">
    <source>
        <dbReference type="Google" id="ProtNLM"/>
    </source>
</evidence>
<proteinExistence type="predicted"/>
<name>A0A177E2G1_ALTAL</name>
<dbReference type="KEGG" id="aalt:CC77DRAFT_27384"/>
<dbReference type="EMBL" id="KV441469">
    <property type="protein sequence ID" value="OAG26144.1"/>
    <property type="molecule type" value="Genomic_DNA"/>
</dbReference>
<dbReference type="Proteomes" id="UP000077248">
    <property type="component" value="Unassembled WGS sequence"/>
</dbReference>
<dbReference type="PROSITE" id="PS51257">
    <property type="entry name" value="PROKAR_LIPOPROTEIN"/>
    <property type="match status" value="1"/>
</dbReference>
<keyword evidence="3" id="KW-1185">Reference proteome</keyword>
<gene>
    <name evidence="2" type="ORF">CC77DRAFT_27384</name>
</gene>
<dbReference type="VEuPathDB" id="FungiDB:CC77DRAFT_27384"/>
<sequence>MLRSQITDRQALDQAESAAALLSALLFFLSCSAQHSCYVEETAVGFFEAFNQRPQPFFRSVGISRFVRCMKEENTIISSCWIKNVVRASPLC</sequence>
<accession>A0A177E2G1</accession>
<organism evidence="2 3">
    <name type="scientific">Alternaria alternata</name>
    <name type="common">Alternaria rot fungus</name>
    <name type="synonym">Torula alternata</name>
    <dbReference type="NCBI Taxonomy" id="5599"/>
    <lineage>
        <taxon>Eukaryota</taxon>
        <taxon>Fungi</taxon>
        <taxon>Dikarya</taxon>
        <taxon>Ascomycota</taxon>
        <taxon>Pezizomycotina</taxon>
        <taxon>Dothideomycetes</taxon>
        <taxon>Pleosporomycetidae</taxon>
        <taxon>Pleosporales</taxon>
        <taxon>Pleosporineae</taxon>
        <taxon>Pleosporaceae</taxon>
        <taxon>Alternaria</taxon>
        <taxon>Alternaria sect. Alternaria</taxon>
        <taxon>Alternaria alternata complex</taxon>
    </lineage>
</organism>